<evidence type="ECO:0000256" key="1">
    <source>
        <dbReference type="SAM" id="MobiDB-lite"/>
    </source>
</evidence>
<evidence type="ECO:0000313" key="2">
    <source>
        <dbReference type="EMBL" id="TKC90946.1"/>
    </source>
</evidence>
<dbReference type="OrthoDB" id="9814432at2"/>
<organism evidence="2 3">
    <name type="scientific">Trinickia terrae</name>
    <dbReference type="NCBI Taxonomy" id="2571161"/>
    <lineage>
        <taxon>Bacteria</taxon>
        <taxon>Pseudomonadati</taxon>
        <taxon>Pseudomonadota</taxon>
        <taxon>Betaproteobacteria</taxon>
        <taxon>Burkholderiales</taxon>
        <taxon>Burkholderiaceae</taxon>
        <taxon>Trinickia</taxon>
    </lineage>
</organism>
<dbReference type="EMBL" id="SWJE01000003">
    <property type="protein sequence ID" value="TKC90946.1"/>
    <property type="molecule type" value="Genomic_DNA"/>
</dbReference>
<name>A0A4U1IBK3_9BURK</name>
<reference evidence="2 3" key="1">
    <citation type="submission" date="2019-04" db="EMBL/GenBank/DDBJ databases">
        <title>Trinickia sp. 7GSK02, isolated from subtropical forest soil.</title>
        <authorList>
            <person name="Gao Z.-H."/>
            <person name="Qiu L.-H."/>
        </authorList>
    </citation>
    <scope>NUCLEOTIDE SEQUENCE [LARGE SCALE GENOMIC DNA]</scope>
    <source>
        <strain evidence="2 3">7GSK02</strain>
    </source>
</reference>
<feature type="compositionally biased region" description="Low complexity" evidence="1">
    <location>
        <begin position="33"/>
        <end position="51"/>
    </location>
</feature>
<gene>
    <name evidence="2" type="ORF">FAZ69_06140</name>
</gene>
<dbReference type="NCBIfam" id="NF041023">
    <property type="entry name" value="PP0621_fam"/>
    <property type="match status" value="1"/>
</dbReference>
<accession>A0A4U1IBK3</accession>
<dbReference type="Proteomes" id="UP000305539">
    <property type="component" value="Unassembled WGS sequence"/>
</dbReference>
<protein>
    <submittedName>
        <fullName evidence="2">Deaminase</fullName>
    </submittedName>
</protein>
<dbReference type="InterPro" id="IPR049708">
    <property type="entry name" value="PP0621-like"/>
</dbReference>
<evidence type="ECO:0000313" key="3">
    <source>
        <dbReference type="Proteomes" id="UP000305539"/>
    </source>
</evidence>
<dbReference type="RefSeq" id="WP_136893061.1">
    <property type="nucleotide sequence ID" value="NZ_SWJE01000003.1"/>
</dbReference>
<comment type="caution">
    <text evidence="2">The sequence shown here is derived from an EMBL/GenBank/DDBJ whole genome shotgun (WGS) entry which is preliminary data.</text>
</comment>
<feature type="region of interest" description="Disordered" evidence="1">
    <location>
        <begin position="25"/>
        <end position="58"/>
    </location>
</feature>
<sequence length="109" mass="11521">MRQLLLLILLFFAGQWLVKTLRRAGNAADAPRNGPFDAAGGPGANNGNADAAGGGAQTRSRRLAEPMVRCATCGVHTPQSESILVAGQRFCCTEHAERYAARPSGRTAR</sequence>
<dbReference type="AlphaFoldDB" id="A0A4U1IBK3"/>
<proteinExistence type="predicted"/>
<keyword evidence="3" id="KW-1185">Reference proteome</keyword>